<dbReference type="EMBL" id="JAGQKZ010000015">
    <property type="protein sequence ID" value="MCA9392026.1"/>
    <property type="molecule type" value="Genomic_DNA"/>
</dbReference>
<reference evidence="3" key="1">
    <citation type="submission" date="2020-04" db="EMBL/GenBank/DDBJ databases">
        <authorList>
            <person name="Zhang T."/>
        </authorList>
    </citation>
    <scope>NUCLEOTIDE SEQUENCE</scope>
    <source>
        <strain evidence="3">HKST-UBA03</strain>
    </source>
</reference>
<feature type="transmembrane region" description="Helical" evidence="1">
    <location>
        <begin position="60"/>
        <end position="79"/>
    </location>
</feature>
<dbReference type="PANTHER" id="PTHR40763">
    <property type="entry name" value="MEMBRANE PROTEIN-RELATED"/>
    <property type="match status" value="1"/>
</dbReference>
<protein>
    <recommendedName>
        <fullName evidence="2">LiaF transmembrane domain-containing protein</fullName>
    </recommendedName>
</protein>
<gene>
    <name evidence="3" type="ORF">KC614_02365</name>
</gene>
<keyword evidence="1" id="KW-0472">Membrane</keyword>
<organism evidence="3 4">
    <name type="scientific">candidate division WWE3 bacterium</name>
    <dbReference type="NCBI Taxonomy" id="2053526"/>
    <lineage>
        <taxon>Bacteria</taxon>
        <taxon>Katanobacteria</taxon>
    </lineage>
</organism>
<evidence type="ECO:0000259" key="2">
    <source>
        <dbReference type="Pfam" id="PF22570"/>
    </source>
</evidence>
<dbReference type="Proteomes" id="UP000751518">
    <property type="component" value="Unassembled WGS sequence"/>
</dbReference>
<dbReference type="Pfam" id="PF22570">
    <property type="entry name" value="LiaF-TM"/>
    <property type="match status" value="1"/>
</dbReference>
<comment type="caution">
    <text evidence="3">The sequence shown here is derived from an EMBL/GenBank/DDBJ whole genome shotgun (WGS) entry which is preliminary data.</text>
</comment>
<feature type="transmembrane region" description="Helical" evidence="1">
    <location>
        <begin position="85"/>
        <end position="104"/>
    </location>
</feature>
<proteinExistence type="predicted"/>
<evidence type="ECO:0000313" key="3">
    <source>
        <dbReference type="EMBL" id="MCA9392026.1"/>
    </source>
</evidence>
<evidence type="ECO:0000256" key="1">
    <source>
        <dbReference type="SAM" id="Phobius"/>
    </source>
</evidence>
<dbReference type="AlphaFoldDB" id="A0A955LKI9"/>
<dbReference type="InterPro" id="IPR054331">
    <property type="entry name" value="LiaF_TM"/>
</dbReference>
<feature type="domain" description="LiaF transmembrane" evidence="2">
    <location>
        <begin position="8"/>
        <end position="101"/>
    </location>
</feature>
<accession>A0A955LKI9</accession>
<sequence>MDGSNRNLIGIIVIIVGVMLLFDQIGITQGFSIGYIFSTFWPLFIIWIGVSALMNRRTNVGLFFLLIGILFQVSTLYGWSIWSVFWPLVIIYIGVSALIGRPLLFKRPPSSTTTQDNRLKETVIFWGSERRVMTDSFKGGEVTTIFGGTQLDLREAKLAENGAVLDVTCAFGGVEILVNPANYRVESDGTPVMGGWDSNFMPSDNTSLPVLRIAGTVIFGGVEIKGY</sequence>
<keyword evidence="1" id="KW-1133">Transmembrane helix</keyword>
<name>A0A955LKI9_UNCKA</name>
<feature type="transmembrane region" description="Helical" evidence="1">
    <location>
        <begin position="33"/>
        <end position="53"/>
    </location>
</feature>
<dbReference type="PANTHER" id="PTHR40763:SF5">
    <property type="entry name" value="MEMBRANE PROTEIN"/>
    <property type="match status" value="1"/>
</dbReference>
<keyword evidence="1" id="KW-0812">Transmembrane</keyword>
<reference evidence="3" key="2">
    <citation type="journal article" date="2021" name="Microbiome">
        <title>Successional dynamics and alternative stable states in a saline activated sludge microbial community over 9 years.</title>
        <authorList>
            <person name="Wang Y."/>
            <person name="Ye J."/>
            <person name="Ju F."/>
            <person name="Liu L."/>
            <person name="Boyd J.A."/>
            <person name="Deng Y."/>
            <person name="Parks D.H."/>
            <person name="Jiang X."/>
            <person name="Yin X."/>
            <person name="Woodcroft B.J."/>
            <person name="Tyson G.W."/>
            <person name="Hugenholtz P."/>
            <person name="Polz M.F."/>
            <person name="Zhang T."/>
        </authorList>
    </citation>
    <scope>NUCLEOTIDE SEQUENCE</scope>
    <source>
        <strain evidence="3">HKST-UBA03</strain>
    </source>
</reference>
<evidence type="ECO:0000313" key="4">
    <source>
        <dbReference type="Proteomes" id="UP000751518"/>
    </source>
</evidence>
<feature type="transmembrane region" description="Helical" evidence="1">
    <location>
        <begin position="7"/>
        <end position="27"/>
    </location>
</feature>